<proteinExistence type="predicted"/>
<gene>
    <name evidence="1" type="ORF">EGYM00163_LOCUS44136</name>
</gene>
<evidence type="ECO:0000313" key="1">
    <source>
        <dbReference type="EMBL" id="CAE0832849.1"/>
    </source>
</evidence>
<name>A0A7S4LIZ7_9EUGL</name>
<dbReference type="AlphaFoldDB" id="A0A7S4LIZ7"/>
<reference evidence="1" key="1">
    <citation type="submission" date="2021-01" db="EMBL/GenBank/DDBJ databases">
        <authorList>
            <person name="Corre E."/>
            <person name="Pelletier E."/>
            <person name="Niang G."/>
            <person name="Scheremetjew M."/>
            <person name="Finn R."/>
            <person name="Kale V."/>
            <person name="Holt S."/>
            <person name="Cochrane G."/>
            <person name="Meng A."/>
            <person name="Brown T."/>
            <person name="Cohen L."/>
        </authorList>
    </citation>
    <scope>NUCLEOTIDE SEQUENCE</scope>
    <source>
        <strain evidence="1">CCMP1594</strain>
    </source>
</reference>
<dbReference type="EMBL" id="HBJA01128132">
    <property type="protein sequence ID" value="CAE0832849.1"/>
    <property type="molecule type" value="Transcribed_RNA"/>
</dbReference>
<organism evidence="1">
    <name type="scientific">Eutreptiella gymnastica</name>
    <dbReference type="NCBI Taxonomy" id="73025"/>
    <lineage>
        <taxon>Eukaryota</taxon>
        <taxon>Discoba</taxon>
        <taxon>Euglenozoa</taxon>
        <taxon>Euglenida</taxon>
        <taxon>Spirocuta</taxon>
        <taxon>Euglenophyceae</taxon>
        <taxon>Eutreptiales</taxon>
        <taxon>Eutreptiaceae</taxon>
        <taxon>Eutreptiella</taxon>
    </lineage>
</organism>
<sequence>MRAPSPAVVCLFSNHNLRFRCSSAAPFLRQEAAGIRKGKDPAPLPSSRTLILMPLHTLHLQCPHPLCCAPDAWKRGPGLSLGSATSDMTGGVESYRVGQRS</sequence>
<accession>A0A7S4LIZ7</accession>
<protein>
    <submittedName>
        <fullName evidence="1">Uncharacterized protein</fullName>
    </submittedName>
</protein>